<feature type="non-terminal residue" evidence="2">
    <location>
        <position position="134"/>
    </location>
</feature>
<evidence type="ECO:0000313" key="3">
    <source>
        <dbReference type="Proteomes" id="UP000037023"/>
    </source>
</evidence>
<accession>A0A0L8K8U0</accession>
<dbReference type="AlphaFoldDB" id="A0A0L8K8U0"/>
<proteinExistence type="predicted"/>
<feature type="non-terminal residue" evidence="2">
    <location>
        <position position="1"/>
    </location>
</feature>
<organism evidence="2 3">
    <name type="scientific">Streptomyces viridochromogenes</name>
    <dbReference type="NCBI Taxonomy" id="1938"/>
    <lineage>
        <taxon>Bacteria</taxon>
        <taxon>Bacillati</taxon>
        <taxon>Actinomycetota</taxon>
        <taxon>Actinomycetes</taxon>
        <taxon>Kitasatosporales</taxon>
        <taxon>Streptomycetaceae</taxon>
        <taxon>Streptomyces</taxon>
    </lineage>
</organism>
<dbReference type="Pfam" id="PF00176">
    <property type="entry name" value="SNF2-rel_dom"/>
    <property type="match status" value="1"/>
</dbReference>
<dbReference type="SUPFAM" id="SSF52540">
    <property type="entry name" value="P-loop containing nucleoside triphosphate hydrolases"/>
    <property type="match status" value="1"/>
</dbReference>
<dbReference type="RefSeq" id="WP_200146691.1">
    <property type="nucleotide sequence ID" value="NZ_LGUP01000248.1"/>
</dbReference>
<dbReference type="EMBL" id="LGUP01000248">
    <property type="protein sequence ID" value="KOG22330.1"/>
    <property type="molecule type" value="Genomic_DNA"/>
</dbReference>
<name>A0A0L8K8U0_STRVR</name>
<dbReference type="InterPro" id="IPR038718">
    <property type="entry name" value="SNF2-like_sf"/>
</dbReference>
<reference evidence="2 3" key="1">
    <citation type="submission" date="2015-06" db="EMBL/GenBank/DDBJ databases">
        <authorList>
            <person name="Hoefler B.C."/>
            <person name="Straight P.D."/>
        </authorList>
    </citation>
    <scope>NUCLEOTIDE SEQUENCE [LARGE SCALE GENOMIC DNA]</scope>
    <source>
        <strain evidence="2 3">NRRL 3427</strain>
    </source>
</reference>
<evidence type="ECO:0000259" key="1">
    <source>
        <dbReference type="Pfam" id="PF00176"/>
    </source>
</evidence>
<dbReference type="Proteomes" id="UP000037023">
    <property type="component" value="Unassembled WGS sequence"/>
</dbReference>
<dbReference type="Gene3D" id="3.40.50.300">
    <property type="entry name" value="P-loop containing nucleotide triphosphate hydrolases"/>
    <property type="match status" value="1"/>
</dbReference>
<protein>
    <recommendedName>
        <fullName evidence="1">SNF2 N-terminal domain-containing protein</fullName>
    </recommendedName>
</protein>
<comment type="caution">
    <text evidence="2">The sequence shown here is derived from an EMBL/GenBank/DDBJ whole genome shotgun (WGS) entry which is preliminary data.</text>
</comment>
<dbReference type="InterPro" id="IPR027417">
    <property type="entry name" value="P-loop_NTPase"/>
</dbReference>
<gene>
    <name evidence="2" type="ORF">ADK34_21900</name>
</gene>
<feature type="domain" description="SNF2 N-terminal" evidence="1">
    <location>
        <begin position="10"/>
        <end position="89"/>
    </location>
</feature>
<dbReference type="PANTHER" id="PTHR10799">
    <property type="entry name" value="SNF2/RAD54 HELICASE FAMILY"/>
    <property type="match status" value="1"/>
</dbReference>
<evidence type="ECO:0000313" key="2">
    <source>
        <dbReference type="EMBL" id="KOG22330.1"/>
    </source>
</evidence>
<dbReference type="Gene3D" id="3.40.50.10810">
    <property type="entry name" value="Tandem AAA-ATPase domain"/>
    <property type="match status" value="1"/>
</dbReference>
<dbReference type="GO" id="GO:0005524">
    <property type="term" value="F:ATP binding"/>
    <property type="evidence" value="ECO:0007669"/>
    <property type="project" value="InterPro"/>
</dbReference>
<dbReference type="InterPro" id="IPR000330">
    <property type="entry name" value="SNF2_N"/>
</dbReference>
<sequence>GKTRTTTQPAIALEDLIRPFVLRRTKSERGIAEQLPPKTYTNWVVPMTADQAALYAALVATARNSGQRDKKASAMALGTKLRKIANHPAHYRGDVPQGNLAEQSGKLAKLDELVTEITQAGEAVLVFTQFVEMG</sequence>